<dbReference type="InterPro" id="IPR050330">
    <property type="entry name" value="Bact_OuterMem_StrucFunc"/>
</dbReference>
<evidence type="ECO:0000256" key="3">
    <source>
        <dbReference type="ARBA" id="ARBA00023237"/>
    </source>
</evidence>
<dbReference type="PANTHER" id="PTHR30329:SF21">
    <property type="entry name" value="LIPOPROTEIN YIAD-RELATED"/>
    <property type="match status" value="1"/>
</dbReference>
<evidence type="ECO:0000256" key="6">
    <source>
        <dbReference type="SAM" id="SignalP"/>
    </source>
</evidence>
<reference evidence="8 9" key="1">
    <citation type="journal article" date="2014" name="Int. J. Syst. Evol. Microbiol.">
        <title>Complete genome sequence of Corynebacterium casei LMG S-19264T (=DSM 44701T), isolated from a smear-ripened cheese.</title>
        <authorList>
            <consortium name="US DOE Joint Genome Institute (JGI-PGF)"/>
            <person name="Walter F."/>
            <person name="Albersmeier A."/>
            <person name="Kalinowski J."/>
            <person name="Ruckert C."/>
        </authorList>
    </citation>
    <scope>NUCLEOTIDE SEQUENCE [LARGE SCALE GENOMIC DNA]</scope>
    <source>
        <strain evidence="8 9">CGMCC 1.7029</strain>
    </source>
</reference>
<evidence type="ECO:0000313" key="8">
    <source>
        <dbReference type="EMBL" id="GGO35641.1"/>
    </source>
</evidence>
<keyword evidence="6" id="KW-0732">Signal</keyword>
<feature type="signal peptide" evidence="6">
    <location>
        <begin position="1"/>
        <end position="19"/>
    </location>
</feature>
<sequence length="312" mass="32956">MRRFVMLALGLAFALPGHALTPDFGAAAQLTHQDTEEATSARIATGAWASGVVPERLVEGNVETFAWKIETDATTHALMTRLAAQLQAEGWTTLFACETRACGGFDFRYSLPIVHEPDMHVDLGDFRYLAAEREGAVLSLLVSRARQNAFAQMTLVAPGAIEVTPTPERQTPEDSAPAASAGSSDLAPRLLQQGSVVLDDLVFASGKGQLAPGDYPSLRALADFLQQNAAAEIALVGHTDATGSLQGNIALSRDRAQAVRQALIDLGAPAGRIAAEGVGHLAPLVSNLTPEGRAKNRRVEAMLTSTRIDATP</sequence>
<accession>A0A917YLN3</accession>
<dbReference type="InterPro" id="IPR006665">
    <property type="entry name" value="OmpA-like"/>
</dbReference>
<dbReference type="RefSeq" id="WP_146287304.1">
    <property type="nucleotide sequence ID" value="NZ_BMLP01000006.1"/>
</dbReference>
<evidence type="ECO:0000259" key="7">
    <source>
        <dbReference type="PROSITE" id="PS51123"/>
    </source>
</evidence>
<keyword evidence="9" id="KW-1185">Reference proteome</keyword>
<evidence type="ECO:0000256" key="5">
    <source>
        <dbReference type="SAM" id="MobiDB-lite"/>
    </source>
</evidence>
<feature type="chain" id="PRO_5037471740" evidence="6">
    <location>
        <begin position="20"/>
        <end position="312"/>
    </location>
</feature>
<dbReference type="InterPro" id="IPR006664">
    <property type="entry name" value="OMP_bac"/>
</dbReference>
<dbReference type="InterPro" id="IPR036737">
    <property type="entry name" value="OmpA-like_sf"/>
</dbReference>
<evidence type="ECO:0000256" key="4">
    <source>
        <dbReference type="PROSITE-ProRule" id="PRU00473"/>
    </source>
</evidence>
<feature type="compositionally biased region" description="Low complexity" evidence="5">
    <location>
        <begin position="175"/>
        <end position="184"/>
    </location>
</feature>
<evidence type="ECO:0000313" key="9">
    <source>
        <dbReference type="Proteomes" id="UP000598196"/>
    </source>
</evidence>
<gene>
    <name evidence="8" type="ORF">GCM10010991_28240</name>
</gene>
<evidence type="ECO:0000256" key="2">
    <source>
        <dbReference type="ARBA" id="ARBA00023136"/>
    </source>
</evidence>
<dbReference type="CDD" id="cd07185">
    <property type="entry name" value="OmpA_C-like"/>
    <property type="match status" value="1"/>
</dbReference>
<comment type="caution">
    <text evidence="8">The sequence shown here is derived from an EMBL/GenBank/DDBJ whole genome shotgun (WGS) entry which is preliminary data.</text>
</comment>
<evidence type="ECO:0000256" key="1">
    <source>
        <dbReference type="ARBA" id="ARBA00004442"/>
    </source>
</evidence>
<dbReference type="PANTHER" id="PTHR30329">
    <property type="entry name" value="STATOR ELEMENT OF FLAGELLAR MOTOR COMPLEX"/>
    <property type="match status" value="1"/>
</dbReference>
<dbReference type="EMBL" id="BMLP01000006">
    <property type="protein sequence ID" value="GGO35641.1"/>
    <property type="molecule type" value="Genomic_DNA"/>
</dbReference>
<protein>
    <submittedName>
        <fullName evidence="8">Membrane protein</fullName>
    </submittedName>
</protein>
<keyword evidence="3" id="KW-0998">Cell outer membrane</keyword>
<dbReference type="Gene3D" id="3.30.1330.60">
    <property type="entry name" value="OmpA-like domain"/>
    <property type="match status" value="1"/>
</dbReference>
<dbReference type="OrthoDB" id="9792021at2"/>
<dbReference type="PROSITE" id="PS51123">
    <property type="entry name" value="OMPA_2"/>
    <property type="match status" value="1"/>
</dbReference>
<dbReference type="AlphaFoldDB" id="A0A917YLN3"/>
<dbReference type="Proteomes" id="UP000598196">
    <property type="component" value="Unassembled WGS sequence"/>
</dbReference>
<feature type="domain" description="OmpA-like" evidence="7">
    <location>
        <begin position="190"/>
        <end position="307"/>
    </location>
</feature>
<comment type="subcellular location">
    <subcellularLocation>
        <location evidence="1">Cell outer membrane</location>
    </subcellularLocation>
</comment>
<dbReference type="SUPFAM" id="SSF103088">
    <property type="entry name" value="OmpA-like"/>
    <property type="match status" value="1"/>
</dbReference>
<keyword evidence="2 4" id="KW-0472">Membrane</keyword>
<dbReference type="PRINTS" id="PR01021">
    <property type="entry name" value="OMPADOMAIN"/>
</dbReference>
<dbReference type="Pfam" id="PF00691">
    <property type="entry name" value="OmpA"/>
    <property type="match status" value="1"/>
</dbReference>
<feature type="region of interest" description="Disordered" evidence="5">
    <location>
        <begin position="162"/>
        <end position="184"/>
    </location>
</feature>
<organism evidence="8 9">
    <name type="scientific">Gemmobacter aquaticus</name>
    <dbReference type="NCBI Taxonomy" id="490185"/>
    <lineage>
        <taxon>Bacteria</taxon>
        <taxon>Pseudomonadati</taxon>
        <taxon>Pseudomonadota</taxon>
        <taxon>Alphaproteobacteria</taxon>
        <taxon>Rhodobacterales</taxon>
        <taxon>Paracoccaceae</taxon>
        <taxon>Gemmobacter</taxon>
    </lineage>
</organism>
<proteinExistence type="predicted"/>
<dbReference type="GO" id="GO:0009279">
    <property type="term" value="C:cell outer membrane"/>
    <property type="evidence" value="ECO:0007669"/>
    <property type="project" value="UniProtKB-SubCell"/>
</dbReference>
<name>A0A917YLN3_9RHOB</name>